<comment type="caution">
    <text evidence="3">The sequence shown here is derived from an EMBL/GenBank/DDBJ whole genome shotgun (WGS) entry which is preliminary data.</text>
</comment>
<accession>A0ABR6RLI6</accession>
<name>A0ABR6RLI6_9BURK</name>
<dbReference type="Proteomes" id="UP000562492">
    <property type="component" value="Unassembled WGS sequence"/>
</dbReference>
<evidence type="ECO:0000313" key="3">
    <source>
        <dbReference type="EMBL" id="MBB6579917.1"/>
    </source>
</evidence>
<feature type="signal peptide" evidence="2">
    <location>
        <begin position="1"/>
        <end position="16"/>
    </location>
</feature>
<sequence length="322" mass="33044">MLFGMLLLAGAQLAHAQKTPILATNTSFAGHHPKPFDRKVGVSNVLAELKAMVNASPFKDVLPAHSMLIKHQVTHSRADSVQTGASAASHGYASSANATAPAADTILLPALHVTTNGHRAPLIPEVHIPSNASCQTLVAPSSVTNSVNSGGNGTAAVCQSRALTIAPHSWGGALPNLSKSTAPPSSTALPRGIGHRSGNNSYLLTTSTGPVAVSCHHQTTRNPFEGQTAGPVTPSTRVGYDLPAAALLAVSSRANGSPVLNAFPTATDTNRVFACAFGMNATAIGGKSCFVECGSCPLKALLQTQLVHAQLNPKNKKLSLQV</sequence>
<evidence type="ECO:0000256" key="1">
    <source>
        <dbReference type="SAM" id="MobiDB-lite"/>
    </source>
</evidence>
<dbReference type="EMBL" id="JACHKZ010000044">
    <property type="protein sequence ID" value="MBB6579917.1"/>
    <property type="molecule type" value="Genomic_DNA"/>
</dbReference>
<evidence type="ECO:0000256" key="2">
    <source>
        <dbReference type="SAM" id="SignalP"/>
    </source>
</evidence>
<organism evidence="3 4">
    <name type="scientific">Comamonas odontotermitis</name>
    <dbReference type="NCBI Taxonomy" id="379895"/>
    <lineage>
        <taxon>Bacteria</taxon>
        <taxon>Pseudomonadati</taxon>
        <taxon>Pseudomonadota</taxon>
        <taxon>Betaproteobacteria</taxon>
        <taxon>Burkholderiales</taxon>
        <taxon>Comamonadaceae</taxon>
        <taxon>Comamonas</taxon>
    </lineage>
</organism>
<feature type="compositionally biased region" description="Polar residues" evidence="1">
    <location>
        <begin position="177"/>
        <end position="188"/>
    </location>
</feature>
<feature type="region of interest" description="Disordered" evidence="1">
    <location>
        <begin position="175"/>
        <end position="194"/>
    </location>
</feature>
<reference evidence="3 4" key="1">
    <citation type="submission" date="2020-08" db="EMBL/GenBank/DDBJ databases">
        <title>Functional genomics of gut bacteria from endangered species of beetles.</title>
        <authorList>
            <person name="Carlos-Shanley C."/>
        </authorList>
    </citation>
    <scope>NUCLEOTIDE SEQUENCE [LARGE SCALE GENOMIC DNA]</scope>
    <source>
        <strain evidence="3 4">S00124</strain>
    </source>
</reference>
<keyword evidence="4" id="KW-1185">Reference proteome</keyword>
<keyword evidence="2" id="KW-0732">Signal</keyword>
<protein>
    <submittedName>
        <fullName evidence="3">Uncharacterized protein</fullName>
    </submittedName>
</protein>
<dbReference type="RefSeq" id="WP_184711596.1">
    <property type="nucleotide sequence ID" value="NZ_JACHKZ010000044.1"/>
</dbReference>
<feature type="chain" id="PRO_5047054507" evidence="2">
    <location>
        <begin position="17"/>
        <end position="322"/>
    </location>
</feature>
<evidence type="ECO:0000313" key="4">
    <source>
        <dbReference type="Proteomes" id="UP000562492"/>
    </source>
</evidence>
<proteinExistence type="predicted"/>
<gene>
    <name evidence="3" type="ORF">HNP33_004041</name>
</gene>